<dbReference type="EMBL" id="BSSA01000038">
    <property type="protein sequence ID" value="GLW74690.1"/>
    <property type="molecule type" value="Genomic_DNA"/>
</dbReference>
<feature type="transmembrane region" description="Helical" evidence="1">
    <location>
        <begin position="76"/>
        <end position="97"/>
    </location>
</feature>
<feature type="transmembrane region" description="Helical" evidence="1">
    <location>
        <begin position="51"/>
        <end position="70"/>
    </location>
</feature>
<dbReference type="AlphaFoldDB" id="A0A9W6V6Z6"/>
<sequence length="160" mass="17855">MGSYIPRFVDNASKAKTLSEQKDLIAEVQSEALGEHERWERKQVNWRRAHFTFGIPAAVFSAIAGLTALSSTAGRIPAAILAILGAICAAISTFLNAEKQRSRAEQRAAAWKVLEMEARLALVEPDKDLRKRLLNLRDLYWAIRGESEEEVFKAMTKARG</sequence>
<keyword evidence="1" id="KW-0472">Membrane</keyword>
<dbReference type="Proteomes" id="UP001165041">
    <property type="component" value="Unassembled WGS sequence"/>
</dbReference>
<name>A0A9W6V6Z6_9ACTN</name>
<reference evidence="2" key="1">
    <citation type="submission" date="2023-02" db="EMBL/GenBank/DDBJ databases">
        <title>Kitasatospora phosalacinea NBRC 14627.</title>
        <authorList>
            <person name="Ichikawa N."/>
            <person name="Sato H."/>
            <person name="Tonouchi N."/>
        </authorList>
    </citation>
    <scope>NUCLEOTIDE SEQUENCE</scope>
    <source>
        <strain evidence="2">NBRC 14627</strain>
    </source>
</reference>
<keyword evidence="1" id="KW-1133">Transmembrane helix</keyword>
<organism evidence="2 3">
    <name type="scientific">Kitasatospora phosalacinea</name>
    <dbReference type="NCBI Taxonomy" id="2065"/>
    <lineage>
        <taxon>Bacteria</taxon>
        <taxon>Bacillati</taxon>
        <taxon>Actinomycetota</taxon>
        <taxon>Actinomycetes</taxon>
        <taxon>Kitasatosporales</taxon>
        <taxon>Streptomycetaceae</taxon>
        <taxon>Kitasatospora</taxon>
    </lineage>
</organism>
<protein>
    <recommendedName>
        <fullName evidence="4">SMODS and SLOG-associating 2TM effector domain-containing protein</fullName>
    </recommendedName>
</protein>
<evidence type="ECO:0000256" key="1">
    <source>
        <dbReference type="SAM" id="Phobius"/>
    </source>
</evidence>
<evidence type="ECO:0000313" key="3">
    <source>
        <dbReference type="Proteomes" id="UP001165041"/>
    </source>
</evidence>
<evidence type="ECO:0008006" key="4">
    <source>
        <dbReference type="Google" id="ProtNLM"/>
    </source>
</evidence>
<proteinExistence type="predicted"/>
<accession>A0A9W6V6Z6</accession>
<gene>
    <name evidence="2" type="ORF">Kpho02_69870</name>
</gene>
<dbReference type="RefSeq" id="WP_285740256.1">
    <property type="nucleotide sequence ID" value="NZ_BSSA01000038.1"/>
</dbReference>
<keyword evidence="1" id="KW-0812">Transmembrane</keyword>
<comment type="caution">
    <text evidence="2">The sequence shown here is derived from an EMBL/GenBank/DDBJ whole genome shotgun (WGS) entry which is preliminary data.</text>
</comment>
<evidence type="ECO:0000313" key="2">
    <source>
        <dbReference type="EMBL" id="GLW74690.1"/>
    </source>
</evidence>